<proteinExistence type="predicted"/>
<dbReference type="AlphaFoldDB" id="A0A7J6WPT2"/>
<name>A0A7J6WPT2_THATH</name>
<dbReference type="InterPro" id="IPR016195">
    <property type="entry name" value="Pol/histidinol_Pase-like"/>
</dbReference>
<keyword evidence="2" id="KW-1185">Reference proteome</keyword>
<gene>
    <name evidence="1" type="ORF">FRX31_011445</name>
</gene>
<comment type="caution">
    <text evidence="1">The sequence shown here is derived from an EMBL/GenBank/DDBJ whole genome shotgun (WGS) entry which is preliminary data.</text>
</comment>
<dbReference type="OrthoDB" id="1937677at2759"/>
<dbReference type="SUPFAM" id="SSF89550">
    <property type="entry name" value="PHP domain-like"/>
    <property type="match status" value="1"/>
</dbReference>
<dbReference type="Proteomes" id="UP000554482">
    <property type="component" value="Unassembled WGS sequence"/>
</dbReference>
<organism evidence="1 2">
    <name type="scientific">Thalictrum thalictroides</name>
    <name type="common">Rue-anemone</name>
    <name type="synonym">Anemone thalictroides</name>
    <dbReference type="NCBI Taxonomy" id="46969"/>
    <lineage>
        <taxon>Eukaryota</taxon>
        <taxon>Viridiplantae</taxon>
        <taxon>Streptophyta</taxon>
        <taxon>Embryophyta</taxon>
        <taxon>Tracheophyta</taxon>
        <taxon>Spermatophyta</taxon>
        <taxon>Magnoliopsida</taxon>
        <taxon>Ranunculales</taxon>
        <taxon>Ranunculaceae</taxon>
        <taxon>Thalictroideae</taxon>
        <taxon>Thalictrum</taxon>
    </lineage>
</organism>
<protein>
    <submittedName>
        <fullName evidence="1">Polymerase/histidinol phosphatase-like protein</fullName>
    </submittedName>
</protein>
<evidence type="ECO:0000313" key="1">
    <source>
        <dbReference type="EMBL" id="KAF5198967.1"/>
    </source>
</evidence>
<evidence type="ECO:0000313" key="2">
    <source>
        <dbReference type="Proteomes" id="UP000554482"/>
    </source>
</evidence>
<sequence length="119" mass="13158">MTGEQSFAAKAVNEWVSLDSPSSMVSSVDDFGFQLKSCGNRIADKLVFELHSHSICSDGFLSPTALVERAHRNGVRLFSSGFYIFEWILSDWNFLFWSILISSSLGSLKISLVSSLVSL</sequence>
<reference evidence="1 2" key="1">
    <citation type="submission" date="2020-06" db="EMBL/GenBank/DDBJ databases">
        <title>Transcriptomic and genomic resources for Thalictrum thalictroides and T. hernandezii: Facilitating candidate gene discovery in an emerging model plant lineage.</title>
        <authorList>
            <person name="Arias T."/>
            <person name="Riano-Pachon D.M."/>
            <person name="Di Stilio V.S."/>
        </authorList>
    </citation>
    <scope>NUCLEOTIDE SEQUENCE [LARGE SCALE GENOMIC DNA]</scope>
    <source>
        <strain evidence="2">cv. WT478/WT964</strain>
        <tissue evidence="1">Leaves</tissue>
    </source>
</reference>
<dbReference type="EMBL" id="JABWDY010012634">
    <property type="protein sequence ID" value="KAF5198967.1"/>
    <property type="molecule type" value="Genomic_DNA"/>
</dbReference>
<dbReference type="Gene3D" id="3.20.20.140">
    <property type="entry name" value="Metal-dependent hydrolases"/>
    <property type="match status" value="1"/>
</dbReference>
<accession>A0A7J6WPT2</accession>